<protein>
    <submittedName>
        <fullName evidence="2">Uncharacterized protein</fullName>
    </submittedName>
</protein>
<reference evidence="2 3" key="1">
    <citation type="journal article" date="2015" name="Genome Biol.">
        <title>Comparative genomics of Steinernema reveals deeply conserved gene regulatory networks.</title>
        <authorList>
            <person name="Dillman A.R."/>
            <person name="Macchietto M."/>
            <person name="Porter C.F."/>
            <person name="Rogers A."/>
            <person name="Williams B."/>
            <person name="Antoshechkin I."/>
            <person name="Lee M.M."/>
            <person name="Goodwin Z."/>
            <person name="Lu X."/>
            <person name="Lewis E.E."/>
            <person name="Goodrich-Blair H."/>
            <person name="Stock S.P."/>
            <person name="Adams B.J."/>
            <person name="Sternberg P.W."/>
            <person name="Mortazavi A."/>
        </authorList>
    </citation>
    <scope>NUCLEOTIDE SEQUENCE [LARGE SCALE GENOMIC DNA]</scope>
    <source>
        <strain evidence="2 3">ALL</strain>
    </source>
</reference>
<name>A0A4U8UQA6_STECR</name>
<gene>
    <name evidence="2" type="ORF">L596_002701</name>
</gene>
<dbReference type="EMBL" id="AZBU02000001">
    <property type="protein sequence ID" value="TMS35262.1"/>
    <property type="molecule type" value="Genomic_DNA"/>
</dbReference>
<feature type="region of interest" description="Disordered" evidence="1">
    <location>
        <begin position="1"/>
        <end position="21"/>
    </location>
</feature>
<keyword evidence="3" id="KW-1185">Reference proteome</keyword>
<reference evidence="2 3" key="2">
    <citation type="journal article" date="2019" name="G3 (Bethesda)">
        <title>Hybrid Assembly of the Genome of the Entomopathogenic Nematode Steinernema carpocapsae Identifies the X-Chromosome.</title>
        <authorList>
            <person name="Serra L."/>
            <person name="Macchietto M."/>
            <person name="Macias-Munoz A."/>
            <person name="McGill C.J."/>
            <person name="Rodriguez I.M."/>
            <person name="Rodriguez B."/>
            <person name="Murad R."/>
            <person name="Mortazavi A."/>
        </authorList>
    </citation>
    <scope>NUCLEOTIDE SEQUENCE [LARGE SCALE GENOMIC DNA]</scope>
    <source>
        <strain evidence="2 3">ALL</strain>
    </source>
</reference>
<organism evidence="2 3">
    <name type="scientific">Steinernema carpocapsae</name>
    <name type="common">Entomopathogenic nematode</name>
    <dbReference type="NCBI Taxonomy" id="34508"/>
    <lineage>
        <taxon>Eukaryota</taxon>
        <taxon>Metazoa</taxon>
        <taxon>Ecdysozoa</taxon>
        <taxon>Nematoda</taxon>
        <taxon>Chromadorea</taxon>
        <taxon>Rhabditida</taxon>
        <taxon>Tylenchina</taxon>
        <taxon>Panagrolaimomorpha</taxon>
        <taxon>Strongyloidoidea</taxon>
        <taxon>Steinernematidae</taxon>
        <taxon>Steinernema</taxon>
    </lineage>
</organism>
<feature type="compositionally biased region" description="Low complexity" evidence="1">
    <location>
        <begin position="63"/>
        <end position="74"/>
    </location>
</feature>
<feature type="compositionally biased region" description="Polar residues" evidence="1">
    <location>
        <begin position="1"/>
        <end position="16"/>
    </location>
</feature>
<evidence type="ECO:0000256" key="1">
    <source>
        <dbReference type="SAM" id="MobiDB-lite"/>
    </source>
</evidence>
<sequence length="87" mass="9885">MRTIQQEGVNRSSASKTMFRDKDDDWEVVEEDRFGSAKLTSEVKTDDFFSSFEPKTVDVPRQSSSRVSKPYVSSTQAPSEELVKEVC</sequence>
<evidence type="ECO:0000313" key="3">
    <source>
        <dbReference type="Proteomes" id="UP000298663"/>
    </source>
</evidence>
<evidence type="ECO:0000313" key="2">
    <source>
        <dbReference type="EMBL" id="TMS35262.1"/>
    </source>
</evidence>
<comment type="caution">
    <text evidence="2">The sequence shown here is derived from an EMBL/GenBank/DDBJ whole genome shotgun (WGS) entry which is preliminary data.</text>
</comment>
<dbReference type="AlphaFoldDB" id="A0A4U8UQA6"/>
<feature type="region of interest" description="Disordered" evidence="1">
    <location>
        <begin position="59"/>
        <end position="87"/>
    </location>
</feature>
<accession>A0A4U8UQA6</accession>
<dbReference type="Proteomes" id="UP000298663">
    <property type="component" value="Unassembled WGS sequence"/>
</dbReference>
<proteinExistence type="predicted"/>